<dbReference type="GO" id="GO:0046856">
    <property type="term" value="P:phosphatidylinositol dephosphorylation"/>
    <property type="evidence" value="ECO:0007669"/>
    <property type="project" value="InterPro"/>
</dbReference>
<dbReference type="Gene3D" id="3.60.10.10">
    <property type="entry name" value="Endonuclease/exonuclease/phosphatase"/>
    <property type="match status" value="1"/>
</dbReference>
<dbReference type="EC" id="3.1.3.36" evidence="4"/>
<dbReference type="GO" id="GO:0048488">
    <property type="term" value="P:synaptic vesicle endocytosis"/>
    <property type="evidence" value="ECO:0007669"/>
    <property type="project" value="TreeGrafter"/>
</dbReference>
<dbReference type="CDD" id="cd09089">
    <property type="entry name" value="INPP5c_Synj"/>
    <property type="match status" value="1"/>
</dbReference>
<evidence type="ECO:0000256" key="1">
    <source>
        <dbReference type="ARBA" id="ARBA00001786"/>
    </source>
</evidence>
<evidence type="ECO:0000313" key="8">
    <source>
        <dbReference type="EMBL" id="CAL1271714.1"/>
    </source>
</evidence>
<feature type="region of interest" description="Disordered" evidence="6">
    <location>
        <begin position="965"/>
        <end position="995"/>
    </location>
</feature>
<reference evidence="8 9" key="1">
    <citation type="submission" date="2024-04" db="EMBL/GenBank/DDBJ databases">
        <authorList>
            <person name="Rising A."/>
            <person name="Reimegard J."/>
            <person name="Sonavane S."/>
            <person name="Akerstrom W."/>
            <person name="Nylinder S."/>
            <person name="Hedman E."/>
            <person name="Kallberg Y."/>
        </authorList>
    </citation>
    <scope>NUCLEOTIDE SEQUENCE [LARGE SCALE GENOMIC DNA]</scope>
</reference>
<feature type="compositionally biased region" description="Pro residues" evidence="6">
    <location>
        <begin position="1175"/>
        <end position="1192"/>
    </location>
</feature>
<comment type="catalytic activity">
    <reaction evidence="1">
        <text>a 1,2-diacyl-sn-glycero-3-phospho-(1D-myo-inositol-4,5-bisphosphate) + H2O = a 1,2-diacyl-sn-glycero-3-phospho-(1D-myo-inositol 4-phosphate) + phosphate</text>
        <dbReference type="Rhea" id="RHEA:22764"/>
        <dbReference type="ChEBI" id="CHEBI:15377"/>
        <dbReference type="ChEBI" id="CHEBI:43474"/>
        <dbReference type="ChEBI" id="CHEBI:58178"/>
        <dbReference type="ChEBI" id="CHEBI:58456"/>
        <dbReference type="EC" id="3.1.3.36"/>
    </reaction>
</comment>
<dbReference type="InterPro" id="IPR000300">
    <property type="entry name" value="IPPc"/>
</dbReference>
<name>A0AAV1ZKV2_9ARAC</name>
<evidence type="ECO:0000256" key="6">
    <source>
        <dbReference type="SAM" id="MobiDB-lite"/>
    </source>
</evidence>
<feature type="domain" description="SAC" evidence="7">
    <location>
        <begin position="121"/>
        <end position="444"/>
    </location>
</feature>
<comment type="similarity">
    <text evidence="2">Belongs to the synaptojanin family.</text>
</comment>
<evidence type="ECO:0000256" key="2">
    <source>
        <dbReference type="ARBA" id="ARBA00008943"/>
    </source>
</evidence>
<sequence length="1198" mass="134219">MTLGKTFRVYHCASNENNSYSVLLEQRNKNEALLFEAGYIKRLNSAATEACKKFFTRLPDAYGCLGILQLTQGEAFVQYLVLVNSCLSAGKVLSSEIFRITETNFISLRNNPQDVERIQEVRKVLNSGTFYFSWSSSATPLDLTRCEQRSQFGAESDNRFFWNKIMHISFIRNDIDCQDWLLKVICGGIEIRTIYVGHLQARGCIISRLSSERAGTRFNVRGTNDEGCVANFVETEQVIYLENKVCSYVQIRGSVPLFWEQPGLQVGSHKVKLSRGPEASAPSFDRHLTQIVKRYGDQVIINLLGSKEGEAMLSKMFQNHHKVSRYSKIIPYIAFDYHAQCRGGKQENIDILKRKIASNLENFGFFYKDPDGVHKCQKGTFRTNCLDCLDRTNNVQTFIGLEVLKQQLKALGISDQPQIISRFNEVFKQMWIQNGDQVSKMYAGTGALEGRSKLKDGSRSVVRTIQNNLLDSSKQEAIDILLLGDVLYNEIAEKARCALPPSMLSRLVFFLVPSGFLETFLRRKSEFTNTSKITVGVATWNVNGGKHFNSIVFKHQSMTEWLLDCPKLSKIQTDEENRVVDIYAIGFEEIVDLNASNIVSASSQNQKEWMVELQKTISRDHKYIYITSTQLVGVCLFLFALPKHAPYISDVAIDAVKTGFGGATGNKGAVAIRMSLYNTSMCFVCAHFAAGQSQVLERNADYQEISKRLSFPMGRSLDSHDYIFWCGDFNYRIDLTNEEVKKLVKAENWSTLLAADQLLNSQQSGQAFKDFIEAPINFAPTYKYDIFSDDYDTSEKNRIPSWTDRVLFRRKKYPYDEPESPGKITFYGRAELKTSDHRPVIALIDVEVLHVNGPKRLEVFQNLVASGPPDGTIVVQIQSEDTNLEENLRNKIVSKLCKGKIVDTRVVHGDIYVTFTEGKTALEALEYNNLEVERCVLRVELKMPDWSNNICKTLKLCQNNTTPLTSNYSKSNNTDSPFSELGCSGDASPTHHDAVSELSKEVHKCLEDKTYWHGALEGYVDSDNDSAKSQPSSGRSSPIHDSGETQKSGSSVRLPPRPPPPVKSAPPPKRPPPPQKLLELTKPTEEDPSNIQRPTSVNACEEKSVEIKETSRVEQNASYVSHPPPSAPPPPLPPNMDKHTSSRSSPAKSEVSKSAANAAVPPPIPSRPSLSTGSKPPPPLPARPQPNLPPVSPRKTLQ</sequence>
<dbReference type="SUPFAM" id="SSF56219">
    <property type="entry name" value="DNase I-like"/>
    <property type="match status" value="1"/>
</dbReference>
<keyword evidence="9" id="KW-1185">Reference proteome</keyword>
<feature type="compositionally biased region" description="Basic and acidic residues" evidence="6">
    <location>
        <begin position="1100"/>
        <end position="1112"/>
    </location>
</feature>
<dbReference type="InterPro" id="IPR012677">
    <property type="entry name" value="Nucleotide-bd_a/b_plait_sf"/>
</dbReference>
<dbReference type="Pfam" id="PF22669">
    <property type="entry name" value="Exo_endo_phos2"/>
    <property type="match status" value="1"/>
</dbReference>
<dbReference type="SMART" id="SM00128">
    <property type="entry name" value="IPPc"/>
    <property type="match status" value="1"/>
</dbReference>
<dbReference type="GO" id="GO:0098793">
    <property type="term" value="C:presynapse"/>
    <property type="evidence" value="ECO:0007669"/>
    <property type="project" value="GOC"/>
</dbReference>
<feature type="compositionally biased region" description="Pro residues" evidence="6">
    <location>
        <begin position="1122"/>
        <end position="1134"/>
    </location>
</feature>
<dbReference type="PANTHER" id="PTHR11200">
    <property type="entry name" value="INOSITOL 5-PHOSPHATASE"/>
    <property type="match status" value="1"/>
</dbReference>
<comment type="caution">
    <text evidence="8">The sequence shown here is derived from an EMBL/GenBank/DDBJ whole genome shotgun (WGS) entry which is preliminary data.</text>
</comment>
<feature type="compositionally biased region" description="Polar residues" evidence="6">
    <location>
        <begin position="1142"/>
        <end position="1155"/>
    </location>
</feature>
<feature type="compositionally biased region" description="Polar residues" evidence="6">
    <location>
        <begin position="1089"/>
        <end position="1098"/>
    </location>
</feature>
<keyword evidence="5" id="KW-0378">Hydrolase</keyword>
<evidence type="ECO:0000259" key="7">
    <source>
        <dbReference type="PROSITE" id="PS50275"/>
    </source>
</evidence>
<evidence type="ECO:0000256" key="4">
    <source>
        <dbReference type="ARBA" id="ARBA00013044"/>
    </source>
</evidence>
<organism evidence="8 9">
    <name type="scientific">Larinioides sclopetarius</name>
    <dbReference type="NCBI Taxonomy" id="280406"/>
    <lineage>
        <taxon>Eukaryota</taxon>
        <taxon>Metazoa</taxon>
        <taxon>Ecdysozoa</taxon>
        <taxon>Arthropoda</taxon>
        <taxon>Chelicerata</taxon>
        <taxon>Arachnida</taxon>
        <taxon>Araneae</taxon>
        <taxon>Araneomorphae</taxon>
        <taxon>Entelegynae</taxon>
        <taxon>Araneoidea</taxon>
        <taxon>Araneidae</taxon>
        <taxon>Larinioides</taxon>
    </lineage>
</organism>
<dbReference type="PANTHER" id="PTHR11200:SF257">
    <property type="entry name" value="PHOSPHOINOSITIDE 5-PHOSPHATASE"/>
    <property type="match status" value="1"/>
</dbReference>
<dbReference type="InterPro" id="IPR036691">
    <property type="entry name" value="Endo/exonu/phosph_ase_sf"/>
</dbReference>
<dbReference type="GO" id="GO:0004439">
    <property type="term" value="F:phosphatidylinositol-4,5-bisphosphate 5-phosphatase activity"/>
    <property type="evidence" value="ECO:0007669"/>
    <property type="project" value="UniProtKB-EC"/>
</dbReference>
<protein>
    <recommendedName>
        <fullName evidence="4">phosphoinositide 5-phosphatase</fullName>
        <ecNumber evidence="4">3.1.3.36</ecNumber>
    </recommendedName>
</protein>
<evidence type="ECO:0000256" key="5">
    <source>
        <dbReference type="ARBA" id="ARBA00022801"/>
    </source>
</evidence>
<dbReference type="SMART" id="SM01165">
    <property type="entry name" value="DUF1866"/>
    <property type="match status" value="1"/>
</dbReference>
<evidence type="ECO:0000313" key="9">
    <source>
        <dbReference type="Proteomes" id="UP001497382"/>
    </source>
</evidence>
<proteinExistence type="inferred from homology"/>
<feature type="compositionally biased region" description="Polar residues" evidence="6">
    <location>
        <begin position="965"/>
        <end position="977"/>
    </location>
</feature>
<feature type="compositionally biased region" description="Polar residues" evidence="6">
    <location>
        <begin position="1027"/>
        <end position="1036"/>
    </location>
</feature>
<comment type="similarity">
    <text evidence="3">In the central section; belongs to the inositol 1,4,5-trisphosphate 5-phosphatase family.</text>
</comment>
<dbReference type="InterPro" id="IPR046985">
    <property type="entry name" value="IP5"/>
</dbReference>
<dbReference type="Pfam" id="PF08952">
    <property type="entry name" value="DUF1866"/>
    <property type="match status" value="1"/>
</dbReference>
<dbReference type="Pfam" id="PF02383">
    <property type="entry name" value="Syja_N"/>
    <property type="match status" value="1"/>
</dbReference>
<dbReference type="EMBL" id="CAXIEN010000056">
    <property type="protein sequence ID" value="CAL1271714.1"/>
    <property type="molecule type" value="Genomic_DNA"/>
</dbReference>
<dbReference type="PROSITE" id="PS50275">
    <property type="entry name" value="SAC"/>
    <property type="match status" value="1"/>
</dbReference>
<dbReference type="AlphaFoldDB" id="A0AAV1ZKV2"/>
<feature type="compositionally biased region" description="Pro residues" evidence="6">
    <location>
        <begin position="1055"/>
        <end position="1075"/>
    </location>
</feature>
<accession>A0AAV1ZKV2</accession>
<evidence type="ECO:0000256" key="3">
    <source>
        <dbReference type="ARBA" id="ARBA00009678"/>
    </source>
</evidence>
<gene>
    <name evidence="8" type="ORF">LARSCL_LOCUS5971</name>
</gene>
<dbReference type="InterPro" id="IPR015047">
    <property type="entry name" value="SYNJ1/2_RRM"/>
</dbReference>
<dbReference type="Proteomes" id="UP001497382">
    <property type="component" value="Unassembled WGS sequence"/>
</dbReference>
<feature type="region of interest" description="Disordered" evidence="6">
    <location>
        <begin position="1022"/>
        <end position="1198"/>
    </location>
</feature>
<dbReference type="InterPro" id="IPR002013">
    <property type="entry name" value="SAC_dom"/>
</dbReference>
<dbReference type="Gene3D" id="3.30.70.330">
    <property type="match status" value="1"/>
</dbReference>